<dbReference type="EMBL" id="JBHUNF010000004">
    <property type="protein sequence ID" value="MFD2674898.1"/>
    <property type="molecule type" value="Genomic_DNA"/>
</dbReference>
<dbReference type="Proteomes" id="UP001597453">
    <property type="component" value="Unassembled WGS sequence"/>
</dbReference>
<feature type="binding site" evidence="1">
    <location>
        <position position="169"/>
    </location>
    <ligand>
        <name>K(+)</name>
        <dbReference type="ChEBI" id="CHEBI:29103"/>
    </ligand>
</feature>
<protein>
    <recommendedName>
        <fullName evidence="1">NAD(P)H-hydrate epimerase</fullName>
        <ecNumber evidence="1">5.1.99.6</ecNumber>
    </recommendedName>
    <alternativeName>
        <fullName evidence="1">NAD(P)HX epimerase</fullName>
    </alternativeName>
</protein>
<dbReference type="EC" id="5.1.99.6" evidence="1"/>
<gene>
    <name evidence="1" type="primary">nnrE</name>
    <name evidence="3" type="ORF">ACFSUQ_06255</name>
</gene>
<comment type="cofactor">
    <cofactor evidence="1">
        <name>K(+)</name>
        <dbReference type="ChEBI" id="CHEBI:29103"/>
    </cofactor>
    <text evidence="1">Binds 1 potassium ion per subunit.</text>
</comment>
<comment type="catalytic activity">
    <reaction evidence="1">
        <text>(6R)-NADHX = (6S)-NADHX</text>
        <dbReference type="Rhea" id="RHEA:32215"/>
        <dbReference type="ChEBI" id="CHEBI:64074"/>
        <dbReference type="ChEBI" id="CHEBI:64075"/>
        <dbReference type="EC" id="5.1.99.6"/>
    </reaction>
</comment>
<evidence type="ECO:0000313" key="3">
    <source>
        <dbReference type="EMBL" id="MFD2674898.1"/>
    </source>
</evidence>
<keyword evidence="1" id="KW-0520">NAD</keyword>
<comment type="function">
    <text evidence="1">Catalyzes the epimerization of the S- and R-forms of NAD(P)HX, a damaged form of NAD(P)H that is a result of enzymatic or heat-dependent hydration. This is a prerequisite for the S-specific NAD(P)H-hydrate dehydratase to allow the repair of both epimers of NAD(P)HX.</text>
</comment>
<keyword evidence="1" id="KW-0521">NADP</keyword>
<dbReference type="Pfam" id="PF03853">
    <property type="entry name" value="YjeF_N"/>
    <property type="match status" value="1"/>
</dbReference>
<feature type="domain" description="YjeF N-terminal" evidence="2">
    <location>
        <begin position="6"/>
        <end position="225"/>
    </location>
</feature>
<feature type="binding site" evidence="1">
    <location>
        <position position="121"/>
    </location>
    <ligand>
        <name>K(+)</name>
        <dbReference type="ChEBI" id="CHEBI:29103"/>
    </ligand>
</feature>
<name>A0ABW5RIJ6_9MICO</name>
<evidence type="ECO:0000256" key="1">
    <source>
        <dbReference type="HAMAP-Rule" id="MF_01966"/>
    </source>
</evidence>
<keyword evidence="1" id="KW-0630">Potassium</keyword>
<proteinExistence type="inferred from homology"/>
<organism evidence="3 4">
    <name type="scientific">Gulosibacter bifidus</name>
    <dbReference type="NCBI Taxonomy" id="272239"/>
    <lineage>
        <taxon>Bacteria</taxon>
        <taxon>Bacillati</taxon>
        <taxon>Actinomycetota</taxon>
        <taxon>Actinomycetes</taxon>
        <taxon>Micrococcales</taxon>
        <taxon>Microbacteriaceae</taxon>
        <taxon>Gulosibacter</taxon>
    </lineage>
</organism>
<keyword evidence="4" id="KW-1185">Reference proteome</keyword>
<keyword evidence="1" id="KW-0413">Isomerase</keyword>
<sequence>MPKLGYTAAQIRAAEAPLLAKGVPLMIRAAQALADHVTSVLPEPSASRVLVLAGAGDNGGDACWAASFLAEAGVQVNVVPVMGRLSPEPEAGARESGARILTEAKPVDAAQLVADADVIIDGMLGIGAGGTAAGGSPALRGTARDWALAVHAALTENPHPLVIAVDLPSGIDPDSGEVAEPEAVIPADLTVTFIGIKAGCLQGEGAKLAGKVWLEPIGASQHLLGVPPAVTVS</sequence>
<keyword evidence="1" id="KW-0547">Nucleotide-binding</keyword>
<keyword evidence="1" id="KW-0479">Metal-binding</keyword>
<dbReference type="HAMAP" id="MF_01966">
    <property type="entry name" value="NADHX_epimerase"/>
    <property type="match status" value="1"/>
</dbReference>
<comment type="catalytic activity">
    <reaction evidence="1">
        <text>(6R)-NADPHX = (6S)-NADPHX</text>
        <dbReference type="Rhea" id="RHEA:32227"/>
        <dbReference type="ChEBI" id="CHEBI:64076"/>
        <dbReference type="ChEBI" id="CHEBI:64077"/>
        <dbReference type="EC" id="5.1.99.6"/>
    </reaction>
</comment>
<feature type="binding site" evidence="1">
    <location>
        <position position="58"/>
    </location>
    <ligand>
        <name>K(+)</name>
        <dbReference type="ChEBI" id="CHEBI:29103"/>
    </ligand>
</feature>
<feature type="binding site" evidence="1">
    <location>
        <begin position="57"/>
        <end position="61"/>
    </location>
    <ligand>
        <name>(6S)-NADPHX</name>
        <dbReference type="ChEBI" id="CHEBI:64076"/>
    </ligand>
</feature>
<evidence type="ECO:0000313" key="4">
    <source>
        <dbReference type="Proteomes" id="UP001597453"/>
    </source>
</evidence>
<reference evidence="4" key="1">
    <citation type="journal article" date="2019" name="Int. J. Syst. Evol. Microbiol.">
        <title>The Global Catalogue of Microorganisms (GCM) 10K type strain sequencing project: providing services to taxonomists for standard genome sequencing and annotation.</title>
        <authorList>
            <consortium name="The Broad Institute Genomics Platform"/>
            <consortium name="The Broad Institute Genome Sequencing Center for Infectious Disease"/>
            <person name="Wu L."/>
            <person name="Ma J."/>
        </authorList>
    </citation>
    <scope>NUCLEOTIDE SEQUENCE [LARGE SCALE GENOMIC DNA]</scope>
    <source>
        <strain evidence="4">TISTR 1511</strain>
    </source>
</reference>
<feature type="binding site" evidence="1">
    <location>
        <position position="166"/>
    </location>
    <ligand>
        <name>(6S)-NADPHX</name>
        <dbReference type="ChEBI" id="CHEBI:64076"/>
    </ligand>
</feature>
<evidence type="ECO:0000259" key="2">
    <source>
        <dbReference type="PROSITE" id="PS51385"/>
    </source>
</evidence>
<comment type="similarity">
    <text evidence="1">Belongs to the NnrE/AIBP family.</text>
</comment>
<dbReference type="PROSITE" id="PS51385">
    <property type="entry name" value="YJEF_N"/>
    <property type="match status" value="1"/>
</dbReference>
<dbReference type="Gene3D" id="3.40.50.10260">
    <property type="entry name" value="YjeF N-terminal domain"/>
    <property type="match status" value="1"/>
</dbReference>
<dbReference type="RefSeq" id="WP_066058357.1">
    <property type="nucleotide sequence ID" value="NZ_JBHUNF010000004.1"/>
</dbReference>
<accession>A0ABW5RIJ6</accession>
<dbReference type="SUPFAM" id="SSF64153">
    <property type="entry name" value="YjeF N-terminal domain-like"/>
    <property type="match status" value="1"/>
</dbReference>
<comment type="caution">
    <text evidence="1">Lacks conserved residue(s) required for the propagation of feature annotation.</text>
</comment>
<dbReference type="InterPro" id="IPR004443">
    <property type="entry name" value="YjeF_N_dom"/>
</dbReference>
<comment type="caution">
    <text evidence="3">The sequence shown here is derived from an EMBL/GenBank/DDBJ whole genome shotgun (WGS) entry which is preliminary data.</text>
</comment>
<dbReference type="InterPro" id="IPR036652">
    <property type="entry name" value="YjeF_N_dom_sf"/>
</dbReference>